<gene>
    <name evidence="10" type="ORF">IE077_001060</name>
</gene>
<dbReference type="InterPro" id="IPR041546">
    <property type="entry name" value="ClpA/ClpB_AAA_lid"/>
</dbReference>
<dbReference type="Pfam" id="PF00004">
    <property type="entry name" value="AAA"/>
    <property type="match status" value="1"/>
</dbReference>
<feature type="signal peptide" evidence="6">
    <location>
        <begin position="1"/>
        <end position="18"/>
    </location>
</feature>
<evidence type="ECO:0000313" key="10">
    <source>
        <dbReference type="EMBL" id="KAF8819409.1"/>
    </source>
</evidence>
<evidence type="ECO:0000259" key="7">
    <source>
        <dbReference type="Pfam" id="PF00004"/>
    </source>
</evidence>
<dbReference type="Gene3D" id="1.10.8.60">
    <property type="match status" value="1"/>
</dbReference>
<dbReference type="Gene3D" id="3.30.1550.10">
    <property type="entry name" value="Ribosomal protein L11/L12, N-terminal domain"/>
    <property type="match status" value="1"/>
</dbReference>
<dbReference type="PANTHER" id="PTHR11638">
    <property type="entry name" value="ATP-DEPENDENT CLP PROTEASE"/>
    <property type="match status" value="1"/>
</dbReference>
<evidence type="ECO:0000259" key="9">
    <source>
        <dbReference type="Pfam" id="PF17871"/>
    </source>
</evidence>
<evidence type="ECO:0000256" key="4">
    <source>
        <dbReference type="ARBA" id="ARBA00022980"/>
    </source>
</evidence>
<dbReference type="InterPro" id="IPR003959">
    <property type="entry name" value="ATPase_AAA_core"/>
</dbReference>
<dbReference type="InterPro" id="IPR000911">
    <property type="entry name" value="Ribosomal_uL11"/>
</dbReference>
<dbReference type="Pfam" id="PF17871">
    <property type="entry name" value="AAA_lid_9"/>
    <property type="match status" value="1"/>
</dbReference>
<dbReference type="Gene3D" id="3.40.50.300">
    <property type="entry name" value="P-loop containing nucleotide triphosphate hydrolases"/>
    <property type="match status" value="1"/>
</dbReference>
<feature type="chain" id="PRO_5045316788" description="50S ribosomal protein L11" evidence="6">
    <location>
        <begin position="19"/>
        <end position="504"/>
    </location>
</feature>
<dbReference type="CDD" id="cd00009">
    <property type="entry name" value="AAA"/>
    <property type="match status" value="1"/>
</dbReference>
<dbReference type="InterPro" id="IPR020784">
    <property type="entry name" value="Ribosomal_uL11_N"/>
</dbReference>
<keyword evidence="5" id="KW-0687">Ribonucleoprotein</keyword>
<dbReference type="HAMAP" id="MF_00736">
    <property type="entry name" value="Ribosomal_uL11"/>
    <property type="match status" value="1"/>
</dbReference>
<organism evidence="10 11">
    <name type="scientific">Cardiosporidium cionae</name>
    <dbReference type="NCBI Taxonomy" id="476202"/>
    <lineage>
        <taxon>Eukaryota</taxon>
        <taxon>Sar</taxon>
        <taxon>Alveolata</taxon>
        <taxon>Apicomplexa</taxon>
        <taxon>Aconoidasida</taxon>
        <taxon>Nephromycida</taxon>
        <taxon>Cardiosporidium</taxon>
    </lineage>
</organism>
<dbReference type="Pfam" id="PF03946">
    <property type="entry name" value="Ribosomal_L11_N"/>
    <property type="match status" value="1"/>
</dbReference>
<comment type="similarity">
    <text evidence="1">Belongs to the universal ribosomal protein uL11 family.</text>
</comment>
<dbReference type="EMBL" id="JADAQX010000769">
    <property type="protein sequence ID" value="KAF8819409.1"/>
    <property type="molecule type" value="Genomic_DNA"/>
</dbReference>
<sequence length="504" mass="57856">MNKQLLCTLKLILPAANATPNSILGSALGPFGVNILAFCKEFNNLTLSYKGFSLSVKLLIYSDKKYKLILKTPTTTNLLYEFCKDKKGSFYLTNRLTEDQYDTIQIFSILTHANKLAHEFSSYYIEPIHIFASIYLKSNIFSFFFTKNKETITKILTSLLMNYSQSPSEKTSTVKLFSIKSLSLLNKALSKKLTLNSIDLMSLLIVEEDIIINKFLELLNLNKQIITDILKNFTNPKISIQSEFLNKYTKKIEIHDVNQSIIERPKELNTIIQILTKKIKCNPVLVGEIGVGKSSLVKSLIKKFKQNDICPKLQNKDIRFLNLPLLLKNSQYKGEFEEQFESLIQASKFHGNLILICFDIHSLFNLFNNQGSEQESISSLTLFKTAFYSKDIQFIGITTPKEYLKQSKINPHLNDFFDKVIINEPTDFETFQILTKESKLLEKFHNLIFAPLILKETIELSKKYLKNKFFPVKALELLDLACVSHNVNTKYLEVTDLYKATALL</sequence>
<keyword evidence="3" id="KW-0067">ATP-binding</keyword>
<feature type="domain" description="Large ribosomal subunit protein uL11 N-terminal" evidence="8">
    <location>
        <begin position="9"/>
        <end position="66"/>
    </location>
</feature>
<name>A0ABQ7J5Y3_9APIC</name>
<keyword evidence="4" id="KW-0689">Ribosomal protein</keyword>
<dbReference type="PANTHER" id="PTHR11638:SF18">
    <property type="entry name" value="HEAT SHOCK PROTEIN 104"/>
    <property type="match status" value="1"/>
</dbReference>
<evidence type="ECO:0000256" key="5">
    <source>
        <dbReference type="ARBA" id="ARBA00023274"/>
    </source>
</evidence>
<protein>
    <recommendedName>
        <fullName evidence="12">50S ribosomal protein L11</fullName>
    </recommendedName>
</protein>
<dbReference type="SMART" id="SM00649">
    <property type="entry name" value="RL11"/>
    <property type="match status" value="1"/>
</dbReference>
<dbReference type="InterPro" id="IPR050130">
    <property type="entry name" value="ClpA_ClpB"/>
</dbReference>
<evidence type="ECO:0000256" key="3">
    <source>
        <dbReference type="ARBA" id="ARBA00022840"/>
    </source>
</evidence>
<proteinExistence type="inferred from homology"/>
<accession>A0ABQ7J5Y3</accession>
<evidence type="ECO:0000256" key="2">
    <source>
        <dbReference type="ARBA" id="ARBA00022741"/>
    </source>
</evidence>
<dbReference type="InterPro" id="IPR036796">
    <property type="entry name" value="Ribosomal_uL11_N_sf"/>
</dbReference>
<dbReference type="InterPro" id="IPR027417">
    <property type="entry name" value="P-loop_NTPase"/>
</dbReference>
<dbReference type="Proteomes" id="UP000823046">
    <property type="component" value="Unassembled WGS sequence"/>
</dbReference>
<reference evidence="10 11" key="1">
    <citation type="journal article" date="2020" name="bioRxiv">
        <title>Metabolic contributions of an alphaproteobacterial endosymbiont in the apicomplexan Cardiosporidium cionae.</title>
        <authorList>
            <person name="Hunter E.S."/>
            <person name="Paight C.J."/>
            <person name="Lane C.E."/>
        </authorList>
    </citation>
    <scope>NUCLEOTIDE SEQUENCE [LARGE SCALE GENOMIC DNA]</scope>
    <source>
        <strain evidence="10">ESH_2018</strain>
    </source>
</reference>
<dbReference type="SUPFAM" id="SSF52540">
    <property type="entry name" value="P-loop containing nucleoside triphosphate hydrolases"/>
    <property type="match status" value="1"/>
</dbReference>
<evidence type="ECO:0000256" key="1">
    <source>
        <dbReference type="ARBA" id="ARBA00010537"/>
    </source>
</evidence>
<keyword evidence="2" id="KW-0547">Nucleotide-binding</keyword>
<evidence type="ECO:0008006" key="12">
    <source>
        <dbReference type="Google" id="ProtNLM"/>
    </source>
</evidence>
<evidence type="ECO:0000256" key="6">
    <source>
        <dbReference type="SAM" id="SignalP"/>
    </source>
</evidence>
<keyword evidence="6" id="KW-0732">Signal</keyword>
<feature type="domain" description="ClpA/ClpB AAA lid" evidence="9">
    <location>
        <begin position="429"/>
        <end position="490"/>
    </location>
</feature>
<feature type="domain" description="ATPase AAA-type core" evidence="7">
    <location>
        <begin position="284"/>
        <end position="419"/>
    </location>
</feature>
<comment type="caution">
    <text evidence="10">The sequence shown here is derived from an EMBL/GenBank/DDBJ whole genome shotgun (WGS) entry which is preliminary data.</text>
</comment>
<dbReference type="SUPFAM" id="SSF54747">
    <property type="entry name" value="Ribosomal L11/L12e N-terminal domain"/>
    <property type="match status" value="1"/>
</dbReference>
<evidence type="ECO:0000259" key="8">
    <source>
        <dbReference type="Pfam" id="PF03946"/>
    </source>
</evidence>
<evidence type="ECO:0000313" key="11">
    <source>
        <dbReference type="Proteomes" id="UP000823046"/>
    </source>
</evidence>
<keyword evidence="11" id="KW-1185">Reference proteome</keyword>